<dbReference type="Gene3D" id="2.60.40.1120">
    <property type="entry name" value="Carboxypeptidase-like, regulatory domain"/>
    <property type="match status" value="1"/>
</dbReference>
<evidence type="ECO:0000256" key="2">
    <source>
        <dbReference type="ARBA" id="ARBA00022448"/>
    </source>
</evidence>
<reference evidence="13 14" key="1">
    <citation type="submission" date="2018-10" db="EMBL/GenBank/DDBJ databases">
        <title>Genomic Encyclopedia of Archaeal and Bacterial Type Strains, Phase II (KMG-II): from individual species to whole genera.</title>
        <authorList>
            <person name="Goeker M."/>
        </authorList>
    </citation>
    <scope>NUCLEOTIDE SEQUENCE [LARGE SCALE GENOMIC DNA]</scope>
    <source>
        <strain evidence="13 14">DSM 23424</strain>
    </source>
</reference>
<dbReference type="InterPro" id="IPR008969">
    <property type="entry name" value="CarboxyPept-like_regulatory"/>
</dbReference>
<dbReference type="AlphaFoldDB" id="A0A3L9Z6E3"/>
<keyword evidence="2 9" id="KW-0813">Transport</keyword>
<dbReference type="SUPFAM" id="SSF56935">
    <property type="entry name" value="Porins"/>
    <property type="match status" value="1"/>
</dbReference>
<evidence type="ECO:0000256" key="11">
    <source>
        <dbReference type="SAM" id="SignalP"/>
    </source>
</evidence>
<dbReference type="GO" id="GO:0009279">
    <property type="term" value="C:cell outer membrane"/>
    <property type="evidence" value="ECO:0007669"/>
    <property type="project" value="UniProtKB-SubCell"/>
</dbReference>
<dbReference type="Gene3D" id="2.40.170.20">
    <property type="entry name" value="TonB-dependent receptor, beta-barrel domain"/>
    <property type="match status" value="1"/>
</dbReference>
<dbReference type="Pfam" id="PF13715">
    <property type="entry name" value="CarbopepD_reg_2"/>
    <property type="match status" value="1"/>
</dbReference>
<keyword evidence="5 11" id="KW-0732">Signal</keyword>
<dbReference type="InterPro" id="IPR036942">
    <property type="entry name" value="Beta-barrel_TonB_sf"/>
</dbReference>
<evidence type="ECO:0000256" key="3">
    <source>
        <dbReference type="ARBA" id="ARBA00022452"/>
    </source>
</evidence>
<evidence type="ECO:0000256" key="8">
    <source>
        <dbReference type="ARBA" id="ARBA00023237"/>
    </source>
</evidence>
<proteinExistence type="inferred from homology"/>
<dbReference type="EMBL" id="REFC01000011">
    <property type="protein sequence ID" value="RMA65845.1"/>
    <property type="molecule type" value="Genomic_DNA"/>
</dbReference>
<evidence type="ECO:0000313" key="14">
    <source>
        <dbReference type="Proteomes" id="UP000271339"/>
    </source>
</evidence>
<feature type="chain" id="PRO_5018091474" evidence="11">
    <location>
        <begin position="19"/>
        <end position="862"/>
    </location>
</feature>
<feature type="signal peptide" evidence="11">
    <location>
        <begin position="1"/>
        <end position="18"/>
    </location>
</feature>
<keyword evidence="7 9" id="KW-0472">Membrane</keyword>
<dbReference type="Gene3D" id="2.170.130.10">
    <property type="entry name" value="TonB-dependent receptor, plug domain"/>
    <property type="match status" value="1"/>
</dbReference>
<dbReference type="PANTHER" id="PTHR30069">
    <property type="entry name" value="TONB-DEPENDENT OUTER MEMBRANE RECEPTOR"/>
    <property type="match status" value="1"/>
</dbReference>
<dbReference type="GO" id="GO:0015344">
    <property type="term" value="F:siderophore uptake transmembrane transporter activity"/>
    <property type="evidence" value="ECO:0007669"/>
    <property type="project" value="TreeGrafter"/>
</dbReference>
<evidence type="ECO:0000313" key="13">
    <source>
        <dbReference type="EMBL" id="RMA65845.1"/>
    </source>
</evidence>
<dbReference type="OrthoDB" id="1453181at2"/>
<evidence type="ECO:0000256" key="7">
    <source>
        <dbReference type="ARBA" id="ARBA00023136"/>
    </source>
</evidence>
<evidence type="ECO:0000256" key="1">
    <source>
        <dbReference type="ARBA" id="ARBA00004571"/>
    </source>
</evidence>
<dbReference type="InterPro" id="IPR037066">
    <property type="entry name" value="Plug_dom_sf"/>
</dbReference>
<evidence type="ECO:0000256" key="6">
    <source>
        <dbReference type="ARBA" id="ARBA00023077"/>
    </source>
</evidence>
<dbReference type="SUPFAM" id="SSF49464">
    <property type="entry name" value="Carboxypeptidase regulatory domain-like"/>
    <property type="match status" value="1"/>
</dbReference>
<feature type="region of interest" description="Disordered" evidence="10">
    <location>
        <begin position="386"/>
        <end position="409"/>
    </location>
</feature>
<keyword evidence="8 9" id="KW-0998">Cell outer membrane</keyword>
<keyword evidence="6" id="KW-0798">TonB box</keyword>
<dbReference type="GO" id="GO:0044718">
    <property type="term" value="P:siderophore transmembrane transport"/>
    <property type="evidence" value="ECO:0007669"/>
    <property type="project" value="TreeGrafter"/>
</dbReference>
<name>A0A3L9Z6E3_9FLAO</name>
<evidence type="ECO:0000256" key="5">
    <source>
        <dbReference type="ARBA" id="ARBA00022729"/>
    </source>
</evidence>
<dbReference type="PANTHER" id="PTHR30069:SF27">
    <property type="entry name" value="BLL4766 PROTEIN"/>
    <property type="match status" value="1"/>
</dbReference>
<comment type="subcellular location">
    <subcellularLocation>
        <location evidence="1 9">Cell outer membrane</location>
        <topology evidence="1 9">Multi-pass membrane protein</topology>
    </subcellularLocation>
</comment>
<dbReference type="RefSeq" id="WP_121905877.1">
    <property type="nucleotide sequence ID" value="NZ_REFC01000011.1"/>
</dbReference>
<dbReference type="InterPro" id="IPR010917">
    <property type="entry name" value="TonB_rcpt_CS"/>
</dbReference>
<evidence type="ECO:0000256" key="4">
    <source>
        <dbReference type="ARBA" id="ARBA00022692"/>
    </source>
</evidence>
<feature type="domain" description="TonB-dependent receptor plug" evidence="12">
    <location>
        <begin position="120"/>
        <end position="228"/>
    </location>
</feature>
<organism evidence="13 14">
    <name type="scientific">Ulvibacter antarcticus</name>
    <dbReference type="NCBI Taxonomy" id="442714"/>
    <lineage>
        <taxon>Bacteria</taxon>
        <taxon>Pseudomonadati</taxon>
        <taxon>Bacteroidota</taxon>
        <taxon>Flavobacteriia</taxon>
        <taxon>Flavobacteriales</taxon>
        <taxon>Flavobacteriaceae</taxon>
        <taxon>Ulvibacter</taxon>
    </lineage>
</organism>
<dbReference type="InterPro" id="IPR012910">
    <property type="entry name" value="Plug_dom"/>
</dbReference>
<evidence type="ECO:0000256" key="10">
    <source>
        <dbReference type="SAM" id="MobiDB-lite"/>
    </source>
</evidence>
<protein>
    <submittedName>
        <fullName evidence="13">Outer membrane receptor for ferrienterochelin and colicin</fullName>
    </submittedName>
</protein>
<comment type="caution">
    <text evidence="13">The sequence shown here is derived from an EMBL/GenBank/DDBJ whole genome shotgun (WGS) entry which is preliminary data.</text>
</comment>
<dbReference type="PROSITE" id="PS52016">
    <property type="entry name" value="TONB_DEPENDENT_REC_3"/>
    <property type="match status" value="1"/>
</dbReference>
<dbReference type="Pfam" id="PF07715">
    <property type="entry name" value="Plug"/>
    <property type="match status" value="1"/>
</dbReference>
<keyword evidence="4 9" id="KW-0812">Transmembrane</keyword>
<comment type="similarity">
    <text evidence="9">Belongs to the TonB-dependent receptor family.</text>
</comment>
<keyword evidence="13" id="KW-0675">Receptor</keyword>
<evidence type="ECO:0000259" key="12">
    <source>
        <dbReference type="Pfam" id="PF07715"/>
    </source>
</evidence>
<dbReference type="Proteomes" id="UP000271339">
    <property type="component" value="Unassembled WGS sequence"/>
</dbReference>
<accession>A0A3L9Z6E3</accession>
<sequence length="862" mass="94594">MNKLLLLLLFLGSFAAFSQGNVTGNVMDSELGGPLNGANVMLSGTSNGTITDFDGNFTLNVDSNSGSVTISYVGYTQTKVPFTLKNGTANIGTIRLSPDANSLDEIIIVGTGVIDLAEGRRTPVAVSTITATEIQERVVGNVEITEALKNTPSVHVSGQSGFGDSQFYLRGFDQTNIAVLLNGQPINGMEDGRVYWSNWAGIADIASAIQVQRGLGASKLAISSVGGTTNIVMKAADRKEGGFVRFLGANDSYAKGTMAYNTGRNEKGWAFSALVDYWQAHRKWSKGTYGQGQNYFFAVGYEPNETHSFNVLLTGAPQLHGQKWSQSKENIEADPKFNQHWGYTDDGIESERQNYYHKPVANLNWDWTMSEKSELSTVLYASWGRGGGTGDRGNGRKRTEDPDGDGPLGGQIDYAAIAANNALVGVGGDYGGDNGAGYIRRSSVNNHQWYGVVSNFNHDFTENLSFNVGIDGRMYTGDHFRQVTDLYGLTGWSNDRPDDAIVTATFDATPWASLTSFADEGERIAYDYSEDINYIGGFGQLEYALDNFSVFFQGSLSSQSYQREDRFENLTSEKVSRSGYNLKGGVSYTIEEASTIFLNGGYYSRQPYLDNIFAFNGSNADLISPEVDNEIIRSFEAGYHYRVNRFSANFNAYVTDWANRTITNINSNDNGTPGDDTDDFDQSILQRGIRQFHSGAEFDLGWRATDWLTLNTYISGGSWAYKGESNVDIYNVDTSELLSSEEGVNRDGVKVSSAPQFTTGFRAKARIMDGLSVDGNINYRAGHYEFTDPLTPASSYVPTKLHPYSISDFGLSYEFNLGGSNDLSFRGNVFNAFDYIGLQNTDAFGYYSENGRTYNASLKYIF</sequence>
<keyword evidence="14" id="KW-1185">Reference proteome</keyword>
<gene>
    <name evidence="13" type="ORF">BXY75_0258</name>
</gene>
<evidence type="ECO:0000256" key="9">
    <source>
        <dbReference type="PROSITE-ProRule" id="PRU01360"/>
    </source>
</evidence>
<dbReference type="InterPro" id="IPR039426">
    <property type="entry name" value="TonB-dep_rcpt-like"/>
</dbReference>
<keyword evidence="3 9" id="KW-1134">Transmembrane beta strand</keyword>
<dbReference type="PROSITE" id="PS01156">
    <property type="entry name" value="TONB_DEPENDENT_REC_2"/>
    <property type="match status" value="1"/>
</dbReference>